<feature type="compositionally biased region" description="Low complexity" evidence="1">
    <location>
        <begin position="295"/>
        <end position="306"/>
    </location>
</feature>
<dbReference type="EMBL" id="BAAATR010000006">
    <property type="protein sequence ID" value="GAA2239007.1"/>
    <property type="molecule type" value="Genomic_DNA"/>
</dbReference>
<accession>A0ABN3DQ95</accession>
<gene>
    <name evidence="2" type="ORF">GCM10010430_20140</name>
</gene>
<sequence>MAVVAVAGGPGAPGATTGALALLLAWPLQPGRRIMLVECDPDGGAVLAGALEGRVEAVYGLRNLAVADRRGLLAQSLWEQLIDLSPAGTGERLLLPGLTDPAQAPGLAYTWEPLVEMLHGLEPQGYDVILDLGRSGASGAGAVLARRADVVAVTMRTTLRGLSAARPRLAALREDLDTSGTGADALGLLLVAEGPYPETEVSRQFALPSLGLLPYAPRIARVLSDGGDATDRRFIRSELMRTARSAADRIQQLIRRRRARLAPAPAPLGPTDRPTPPMQPFPLGQSAQPVPPGQPVQQPFPLAQPAQPFPPGQPGQYGGQFQPAGQPPAPVQDPAAPEARPAACLGPVPGPAPAPYVPQPPAPAPFQPQPPQQSAYGEVLRAR</sequence>
<dbReference type="RefSeq" id="WP_344635921.1">
    <property type="nucleotide sequence ID" value="NZ_BAAATR010000006.1"/>
</dbReference>
<comment type="caution">
    <text evidence="2">The sequence shown here is derived from an EMBL/GenBank/DDBJ whole genome shotgun (WGS) entry which is preliminary data.</text>
</comment>
<feature type="compositionally biased region" description="Pro residues" evidence="1">
    <location>
        <begin position="264"/>
        <end position="280"/>
    </location>
</feature>
<feature type="compositionally biased region" description="Low complexity" evidence="1">
    <location>
        <begin position="332"/>
        <end position="347"/>
    </location>
</feature>
<dbReference type="InterPro" id="IPR027417">
    <property type="entry name" value="P-loop_NTPase"/>
</dbReference>
<keyword evidence="3" id="KW-1185">Reference proteome</keyword>
<name>A0ABN3DQ95_9ACTN</name>
<dbReference type="Proteomes" id="UP001500305">
    <property type="component" value="Unassembled WGS sequence"/>
</dbReference>
<evidence type="ECO:0000313" key="3">
    <source>
        <dbReference type="Proteomes" id="UP001500305"/>
    </source>
</evidence>
<feature type="compositionally biased region" description="Pro residues" evidence="1">
    <location>
        <begin position="348"/>
        <end position="371"/>
    </location>
</feature>
<evidence type="ECO:0000313" key="2">
    <source>
        <dbReference type="EMBL" id="GAA2239007.1"/>
    </source>
</evidence>
<proteinExistence type="predicted"/>
<evidence type="ECO:0008006" key="4">
    <source>
        <dbReference type="Google" id="ProtNLM"/>
    </source>
</evidence>
<evidence type="ECO:0000256" key="1">
    <source>
        <dbReference type="SAM" id="MobiDB-lite"/>
    </source>
</evidence>
<protein>
    <recommendedName>
        <fullName evidence="4">Cellulose biosynthesis protein BcsQ</fullName>
    </recommendedName>
</protein>
<reference evidence="2 3" key="1">
    <citation type="journal article" date="2019" name="Int. J. Syst. Evol. Microbiol.">
        <title>The Global Catalogue of Microorganisms (GCM) 10K type strain sequencing project: providing services to taxonomists for standard genome sequencing and annotation.</title>
        <authorList>
            <consortium name="The Broad Institute Genomics Platform"/>
            <consortium name="The Broad Institute Genome Sequencing Center for Infectious Disease"/>
            <person name="Wu L."/>
            <person name="Ma J."/>
        </authorList>
    </citation>
    <scope>NUCLEOTIDE SEQUENCE [LARGE SCALE GENOMIC DNA]</scope>
    <source>
        <strain evidence="2 3">JCM 7356</strain>
    </source>
</reference>
<organism evidence="2 3">
    <name type="scientific">Kitasatospora cystarginea</name>
    <dbReference type="NCBI Taxonomy" id="58350"/>
    <lineage>
        <taxon>Bacteria</taxon>
        <taxon>Bacillati</taxon>
        <taxon>Actinomycetota</taxon>
        <taxon>Actinomycetes</taxon>
        <taxon>Kitasatosporales</taxon>
        <taxon>Streptomycetaceae</taxon>
        <taxon>Kitasatospora</taxon>
    </lineage>
</organism>
<feature type="region of interest" description="Disordered" evidence="1">
    <location>
        <begin position="257"/>
        <end position="383"/>
    </location>
</feature>
<dbReference type="SUPFAM" id="SSF52540">
    <property type="entry name" value="P-loop containing nucleoside triphosphate hydrolases"/>
    <property type="match status" value="1"/>
</dbReference>
<dbReference type="Gene3D" id="3.40.50.300">
    <property type="entry name" value="P-loop containing nucleotide triphosphate hydrolases"/>
    <property type="match status" value="1"/>
</dbReference>